<keyword evidence="2 6" id="KW-0808">Transferase</keyword>
<dbReference type="CDD" id="cd07805">
    <property type="entry name" value="ASKHA_NBD_FGGY_CvXK-like"/>
    <property type="match status" value="1"/>
</dbReference>
<evidence type="ECO:0000256" key="1">
    <source>
        <dbReference type="ARBA" id="ARBA00009156"/>
    </source>
</evidence>
<dbReference type="PANTHER" id="PTHR43095:SF5">
    <property type="entry name" value="XYLULOSE KINASE"/>
    <property type="match status" value="1"/>
</dbReference>
<dbReference type="InterPro" id="IPR000577">
    <property type="entry name" value="Carb_kinase_FGGY"/>
</dbReference>
<reference evidence="9 10" key="1">
    <citation type="submission" date="2023-05" db="EMBL/GenBank/DDBJ databases">
        <title>[ruminococcus] sp. nov., isolated from a pig farm feces dump.</title>
        <authorList>
            <person name="Chang Y.-H."/>
        </authorList>
    </citation>
    <scope>NUCLEOTIDE SEQUENCE [LARGE SCALE GENOMIC DNA]</scope>
    <source>
        <strain evidence="9 10">YH-rum2234</strain>
    </source>
</reference>
<comment type="catalytic activity">
    <reaction evidence="6">
        <text>D-xylulose + ATP = D-xylulose 5-phosphate + ADP + H(+)</text>
        <dbReference type="Rhea" id="RHEA:10964"/>
        <dbReference type="ChEBI" id="CHEBI:15378"/>
        <dbReference type="ChEBI" id="CHEBI:17140"/>
        <dbReference type="ChEBI" id="CHEBI:30616"/>
        <dbReference type="ChEBI" id="CHEBI:57737"/>
        <dbReference type="ChEBI" id="CHEBI:456216"/>
        <dbReference type="EC" id="2.7.1.17"/>
    </reaction>
</comment>
<dbReference type="EMBL" id="JASGBQ010000014">
    <property type="protein sequence ID" value="MDI9242523.1"/>
    <property type="molecule type" value="Genomic_DNA"/>
</dbReference>
<evidence type="ECO:0000259" key="7">
    <source>
        <dbReference type="Pfam" id="PF00370"/>
    </source>
</evidence>
<evidence type="ECO:0000256" key="6">
    <source>
        <dbReference type="RuleBase" id="RU364073"/>
    </source>
</evidence>
<keyword evidence="6" id="KW-0859">Xylose metabolism</keyword>
<evidence type="ECO:0000256" key="4">
    <source>
        <dbReference type="ARBA" id="ARBA00022777"/>
    </source>
</evidence>
<dbReference type="InterPro" id="IPR050406">
    <property type="entry name" value="FGGY_Carb_Kinase"/>
</dbReference>
<keyword evidence="3 6" id="KW-0547">Nucleotide-binding</keyword>
<dbReference type="Gene3D" id="3.30.420.40">
    <property type="match status" value="2"/>
</dbReference>
<dbReference type="SUPFAM" id="SSF53067">
    <property type="entry name" value="Actin-like ATPase domain"/>
    <property type="match status" value="2"/>
</dbReference>
<evidence type="ECO:0000259" key="8">
    <source>
        <dbReference type="Pfam" id="PF02782"/>
    </source>
</evidence>
<dbReference type="InterPro" id="IPR006000">
    <property type="entry name" value="Xylulokinase"/>
</dbReference>
<dbReference type="AlphaFoldDB" id="A0AAP4BCK6"/>
<dbReference type="PANTHER" id="PTHR43095">
    <property type="entry name" value="SUGAR KINASE"/>
    <property type="match status" value="1"/>
</dbReference>
<evidence type="ECO:0000313" key="9">
    <source>
        <dbReference type="EMBL" id="MDI9242523.1"/>
    </source>
</evidence>
<proteinExistence type="inferred from homology"/>
<dbReference type="PIRSF" id="PIRSF000538">
    <property type="entry name" value="GlpK"/>
    <property type="match status" value="1"/>
</dbReference>
<keyword evidence="4 6" id="KW-0418">Kinase</keyword>
<dbReference type="Pfam" id="PF00370">
    <property type="entry name" value="FGGY_N"/>
    <property type="match status" value="1"/>
</dbReference>
<name>A0AAP4BCK6_9FIRM</name>
<dbReference type="RefSeq" id="WP_283230971.1">
    <property type="nucleotide sequence ID" value="NZ_JASGBQ010000014.1"/>
</dbReference>
<dbReference type="GO" id="GO:0042732">
    <property type="term" value="P:D-xylose metabolic process"/>
    <property type="evidence" value="ECO:0007669"/>
    <property type="project" value="UniProtKB-KW"/>
</dbReference>
<gene>
    <name evidence="6 9" type="primary">xylB</name>
    <name evidence="9" type="ORF">QJ036_08590</name>
</gene>
<protein>
    <recommendedName>
        <fullName evidence="6">Xylulose kinase</fullName>
        <shortName evidence="6">Xylulokinase</shortName>
        <ecNumber evidence="6">2.7.1.17</ecNumber>
    </recommendedName>
</protein>
<evidence type="ECO:0000313" key="10">
    <source>
        <dbReference type="Proteomes" id="UP001300383"/>
    </source>
</evidence>
<dbReference type="NCBIfam" id="TIGR01312">
    <property type="entry name" value="XylB"/>
    <property type="match status" value="1"/>
</dbReference>
<evidence type="ECO:0000256" key="5">
    <source>
        <dbReference type="ARBA" id="ARBA00022840"/>
    </source>
</evidence>
<dbReference type="InterPro" id="IPR018485">
    <property type="entry name" value="FGGY_C"/>
</dbReference>
<dbReference type="Proteomes" id="UP001300383">
    <property type="component" value="Unassembled WGS sequence"/>
</dbReference>
<dbReference type="GO" id="GO:0005997">
    <property type="term" value="P:xylulose metabolic process"/>
    <property type="evidence" value="ECO:0007669"/>
    <property type="project" value="InterPro"/>
</dbReference>
<comment type="caution">
    <text evidence="9">The sequence shown here is derived from an EMBL/GenBank/DDBJ whole genome shotgun (WGS) entry which is preliminary data.</text>
</comment>
<sequence length="507" mass="55724">MEYLLAHDLGTSGNKATLFSSDGKLIDSVTYHYSVSYTNGTWAEQDPEDWWRAVVETTRTLMEKVEKGSIAAVSFSGQMMGCVCVDETGAPLRKAIIWADMRAVEQQKEIAERISERDFYRITGHRLSPSYGGQKFMWVKKHEPEVYKKTYKLLNAKDYVIFKLTGAFVTEYTDASSTCLLNLDQLAWSDTLLEAMGIDRAKMPELHRSTDIAGHITEEAAALVGLLPGTPVVCGGGDGVCSAIGTGCIDEGVAHSSMGTSSWISITSKKAIYDEEQRTFNWAHIVPGYVLPTGTMQSGGGAYAWYVDNFCGEEAALAKARGTSVYTILEESLRKSPPGSNGLLFLPYLMGERSPRWNPDARAGFVGIGMEHRRSDFLRAIEEGVAMNLNIVLDIFRNHGQTIRDMVVVGGGAKSGVWQQILADVYGVRLQIPTLLDEATSMGAAITAGVGIGLFEDFRAADRFLEIRHSVEPIGENRELYRKLQPVFDAAYNGLLPVYEGLKAFAE</sequence>
<keyword evidence="5 6" id="KW-0067">ATP-binding</keyword>
<accession>A0AAP4BCK6</accession>
<feature type="domain" description="Carbohydrate kinase FGGY C-terminal" evidence="8">
    <location>
        <begin position="256"/>
        <end position="450"/>
    </location>
</feature>
<dbReference type="GO" id="GO:0004856">
    <property type="term" value="F:D-xylulokinase activity"/>
    <property type="evidence" value="ECO:0007669"/>
    <property type="project" value="UniProtKB-EC"/>
</dbReference>
<keyword evidence="10" id="KW-1185">Reference proteome</keyword>
<dbReference type="InterPro" id="IPR018484">
    <property type="entry name" value="FGGY_N"/>
</dbReference>
<keyword evidence="6" id="KW-0119">Carbohydrate metabolism</keyword>
<evidence type="ECO:0000256" key="2">
    <source>
        <dbReference type="ARBA" id="ARBA00022679"/>
    </source>
</evidence>
<dbReference type="GO" id="GO:0005524">
    <property type="term" value="F:ATP binding"/>
    <property type="evidence" value="ECO:0007669"/>
    <property type="project" value="UniProtKB-KW"/>
</dbReference>
<dbReference type="Pfam" id="PF02782">
    <property type="entry name" value="FGGY_C"/>
    <property type="match status" value="1"/>
</dbReference>
<organism evidence="9 10">
    <name type="scientific">Fusibacillus kribbianus</name>
    <dbReference type="NCBI Taxonomy" id="3044208"/>
    <lineage>
        <taxon>Bacteria</taxon>
        <taxon>Bacillati</taxon>
        <taxon>Bacillota</taxon>
        <taxon>Clostridia</taxon>
        <taxon>Lachnospirales</taxon>
        <taxon>Lachnospiraceae</taxon>
        <taxon>Fusibacillus</taxon>
    </lineage>
</organism>
<dbReference type="EC" id="2.7.1.17" evidence="6"/>
<dbReference type="InterPro" id="IPR043129">
    <property type="entry name" value="ATPase_NBD"/>
</dbReference>
<evidence type="ECO:0000256" key="3">
    <source>
        <dbReference type="ARBA" id="ARBA00022741"/>
    </source>
</evidence>
<comment type="similarity">
    <text evidence="1 6">Belongs to the FGGY kinase family.</text>
</comment>
<feature type="domain" description="Carbohydrate kinase FGGY N-terminal" evidence="7">
    <location>
        <begin position="3"/>
        <end position="245"/>
    </location>
</feature>